<reference evidence="1" key="1">
    <citation type="submission" date="2014-11" db="EMBL/GenBank/DDBJ databases">
        <authorList>
            <person name="Amaro Gonzalez C."/>
        </authorList>
    </citation>
    <scope>NUCLEOTIDE SEQUENCE</scope>
</reference>
<dbReference type="EMBL" id="GBXM01090467">
    <property type="protein sequence ID" value="JAH18110.1"/>
    <property type="molecule type" value="Transcribed_RNA"/>
</dbReference>
<evidence type="ECO:0000313" key="1">
    <source>
        <dbReference type="EMBL" id="JAH18110.1"/>
    </source>
</evidence>
<protein>
    <submittedName>
        <fullName evidence="1">Uncharacterized protein</fullName>
    </submittedName>
</protein>
<reference evidence="1" key="2">
    <citation type="journal article" date="2015" name="Fish Shellfish Immunol.">
        <title>Early steps in the European eel (Anguilla anguilla)-Vibrio vulnificus interaction in the gills: Role of the RtxA13 toxin.</title>
        <authorList>
            <person name="Callol A."/>
            <person name="Pajuelo D."/>
            <person name="Ebbesson L."/>
            <person name="Teles M."/>
            <person name="MacKenzie S."/>
            <person name="Amaro C."/>
        </authorList>
    </citation>
    <scope>NUCLEOTIDE SEQUENCE</scope>
</reference>
<dbReference type="AlphaFoldDB" id="A0A0E9QPB4"/>
<organism evidence="1">
    <name type="scientific">Anguilla anguilla</name>
    <name type="common">European freshwater eel</name>
    <name type="synonym">Muraena anguilla</name>
    <dbReference type="NCBI Taxonomy" id="7936"/>
    <lineage>
        <taxon>Eukaryota</taxon>
        <taxon>Metazoa</taxon>
        <taxon>Chordata</taxon>
        <taxon>Craniata</taxon>
        <taxon>Vertebrata</taxon>
        <taxon>Euteleostomi</taxon>
        <taxon>Actinopterygii</taxon>
        <taxon>Neopterygii</taxon>
        <taxon>Teleostei</taxon>
        <taxon>Anguilliformes</taxon>
        <taxon>Anguillidae</taxon>
        <taxon>Anguilla</taxon>
    </lineage>
</organism>
<proteinExistence type="predicted"/>
<sequence length="25" mass="3180">MEHLEKFIWQIHFIIFLFSAKQHVH</sequence>
<accession>A0A0E9QPB4</accession>
<name>A0A0E9QPB4_ANGAN</name>